<dbReference type="SUPFAM" id="SSF53850">
    <property type="entry name" value="Periplasmic binding protein-like II"/>
    <property type="match status" value="1"/>
</dbReference>
<dbReference type="Gene3D" id="3.40.190.10">
    <property type="entry name" value="Periplasmic binding protein-like II"/>
    <property type="match status" value="1"/>
</dbReference>
<evidence type="ECO:0000313" key="7">
    <source>
        <dbReference type="Proteomes" id="UP000490386"/>
    </source>
</evidence>
<reference evidence="6 7" key="1">
    <citation type="submission" date="2019-09" db="EMBL/GenBank/DDBJ databases">
        <title>Phylogeny of genus Pseudoclavibacter and closely related genus.</title>
        <authorList>
            <person name="Li Y."/>
        </authorList>
    </citation>
    <scope>NUCLEOTIDE SEQUENCE [LARGE SCALE GENOMIC DNA]</scope>
    <source>
        <strain evidence="6 7">THG-MD12</strain>
    </source>
</reference>
<dbReference type="OrthoDB" id="5240629at2"/>
<dbReference type="CDD" id="cd08492">
    <property type="entry name" value="PBP2_NikA_DppA_OppA_like_15"/>
    <property type="match status" value="1"/>
</dbReference>
<evidence type="ECO:0000256" key="2">
    <source>
        <dbReference type="ARBA" id="ARBA00022448"/>
    </source>
</evidence>
<proteinExistence type="inferred from homology"/>
<accession>A0A7J5B0F0</accession>
<dbReference type="InterPro" id="IPR000914">
    <property type="entry name" value="SBP_5_dom"/>
</dbReference>
<dbReference type="Proteomes" id="UP000490386">
    <property type="component" value="Unassembled WGS sequence"/>
</dbReference>
<keyword evidence="3 4" id="KW-0732">Signal</keyword>
<name>A0A7J5B0F0_9MICO</name>
<dbReference type="InterPro" id="IPR039424">
    <property type="entry name" value="SBP_5"/>
</dbReference>
<dbReference type="GO" id="GO:0042597">
    <property type="term" value="C:periplasmic space"/>
    <property type="evidence" value="ECO:0007669"/>
    <property type="project" value="UniProtKB-ARBA"/>
</dbReference>
<evidence type="ECO:0000313" key="6">
    <source>
        <dbReference type="EMBL" id="KAB1637343.1"/>
    </source>
</evidence>
<dbReference type="EMBL" id="WBJX01000004">
    <property type="protein sequence ID" value="KAB1637343.1"/>
    <property type="molecule type" value="Genomic_DNA"/>
</dbReference>
<dbReference type="Gene3D" id="3.10.105.10">
    <property type="entry name" value="Dipeptide-binding Protein, Domain 3"/>
    <property type="match status" value="1"/>
</dbReference>
<dbReference type="PROSITE" id="PS51257">
    <property type="entry name" value="PROKAR_LIPOPROTEIN"/>
    <property type="match status" value="1"/>
</dbReference>
<sequence length="550" mass="59165">MSTRHPRLRRKLAAAIGVLASMSLLAACATSDATPGAAGGGEPQAGGDITFLIDSLGDTWIPNNGSISSYQGQVWRQLTDKLVYVDEEGTVSPWVAESWEQNDDATEYTLNLRDGVTFSDGTPVDADAVVANLDIWAKGDPERGINRIGLFPSANYETATAVDPSTVKVTFTQPTLGFIPTLGYHGSILLSPETIALPAEGQADLSNAIGSGAFTVESWQEGDNVVLTKRDDYSWGPEALEHTGPAYLDSITYKIVAEQSLRTASVQSSQADVGYNASPQELEALSSEGFQVATPRYLGFAYGFAVDTRVEPFGETAVRQAFQHGIDRQEILDTVYTDDWQAAESFIQSNVPEATDHAAAFAYDPEESERLLDEAGWVAGADGVRAKDGKRLEVTLHPTPYLATSQPVDELIAQQLTRIGFDVTLEAFDVITYGERVTNKEGIAVEEPTRSFIDIGTVAGVLTSVNGGEDWFGVGESDTTLNDFATGISTASDSEARAQLADELQAYVLEQGYYVPVTQIVQRIYVQQPGLQGVTYDGVAFANYATAWLS</sequence>
<dbReference type="AlphaFoldDB" id="A0A7J5B0F0"/>
<protein>
    <submittedName>
        <fullName evidence="6">ABC transporter substrate-binding protein</fullName>
    </submittedName>
</protein>
<dbReference type="PANTHER" id="PTHR30290:SF9">
    <property type="entry name" value="OLIGOPEPTIDE-BINDING PROTEIN APPA"/>
    <property type="match status" value="1"/>
</dbReference>
<gene>
    <name evidence="6" type="ORF">F8O03_13840</name>
</gene>
<evidence type="ECO:0000256" key="4">
    <source>
        <dbReference type="SAM" id="SignalP"/>
    </source>
</evidence>
<dbReference type="PANTHER" id="PTHR30290">
    <property type="entry name" value="PERIPLASMIC BINDING COMPONENT OF ABC TRANSPORTER"/>
    <property type="match status" value="1"/>
</dbReference>
<dbReference type="InterPro" id="IPR030678">
    <property type="entry name" value="Peptide/Ni-bd"/>
</dbReference>
<dbReference type="GO" id="GO:0015833">
    <property type="term" value="P:peptide transport"/>
    <property type="evidence" value="ECO:0007669"/>
    <property type="project" value="TreeGrafter"/>
</dbReference>
<keyword evidence="7" id="KW-1185">Reference proteome</keyword>
<dbReference type="GO" id="GO:0043190">
    <property type="term" value="C:ATP-binding cassette (ABC) transporter complex"/>
    <property type="evidence" value="ECO:0007669"/>
    <property type="project" value="InterPro"/>
</dbReference>
<organism evidence="6 7">
    <name type="scientific">Pseudoclavibacter terrae</name>
    <dbReference type="NCBI Taxonomy" id="1530195"/>
    <lineage>
        <taxon>Bacteria</taxon>
        <taxon>Bacillati</taxon>
        <taxon>Actinomycetota</taxon>
        <taxon>Actinomycetes</taxon>
        <taxon>Micrococcales</taxon>
        <taxon>Microbacteriaceae</taxon>
        <taxon>Pseudoclavibacter</taxon>
    </lineage>
</organism>
<dbReference type="GO" id="GO:1904680">
    <property type="term" value="F:peptide transmembrane transporter activity"/>
    <property type="evidence" value="ECO:0007669"/>
    <property type="project" value="TreeGrafter"/>
</dbReference>
<keyword evidence="2" id="KW-0813">Transport</keyword>
<dbReference type="Pfam" id="PF00496">
    <property type="entry name" value="SBP_bac_5"/>
    <property type="match status" value="1"/>
</dbReference>
<evidence type="ECO:0000256" key="1">
    <source>
        <dbReference type="ARBA" id="ARBA00005695"/>
    </source>
</evidence>
<feature type="domain" description="Solute-binding protein family 5" evidence="5">
    <location>
        <begin position="91"/>
        <end position="441"/>
    </location>
</feature>
<feature type="signal peptide" evidence="4">
    <location>
        <begin position="1"/>
        <end position="26"/>
    </location>
</feature>
<comment type="similarity">
    <text evidence="1">Belongs to the bacterial solute-binding protein 5 family.</text>
</comment>
<feature type="chain" id="PRO_5038677915" evidence="4">
    <location>
        <begin position="27"/>
        <end position="550"/>
    </location>
</feature>
<evidence type="ECO:0000259" key="5">
    <source>
        <dbReference type="Pfam" id="PF00496"/>
    </source>
</evidence>
<dbReference type="RefSeq" id="WP_151424365.1">
    <property type="nucleotide sequence ID" value="NZ_WBJX01000004.1"/>
</dbReference>
<dbReference type="PIRSF" id="PIRSF002741">
    <property type="entry name" value="MppA"/>
    <property type="match status" value="1"/>
</dbReference>
<comment type="caution">
    <text evidence="6">The sequence shown here is derived from an EMBL/GenBank/DDBJ whole genome shotgun (WGS) entry which is preliminary data.</text>
</comment>
<evidence type="ECO:0000256" key="3">
    <source>
        <dbReference type="ARBA" id="ARBA00022729"/>
    </source>
</evidence>